<dbReference type="PROSITE" id="PS50823">
    <property type="entry name" value="KH_TYPE_2"/>
    <property type="match status" value="1"/>
</dbReference>
<dbReference type="InterPro" id="IPR001351">
    <property type="entry name" value="Ribosomal_uS3_C"/>
</dbReference>
<evidence type="ECO:0000256" key="10">
    <source>
        <dbReference type="SAM" id="MobiDB-lite"/>
    </source>
</evidence>
<dbReference type="GO" id="GO:0019843">
    <property type="term" value="F:rRNA binding"/>
    <property type="evidence" value="ECO:0007669"/>
    <property type="project" value="UniProtKB-UniRule"/>
</dbReference>
<evidence type="ECO:0000256" key="1">
    <source>
        <dbReference type="ARBA" id="ARBA00010761"/>
    </source>
</evidence>
<dbReference type="GO" id="GO:0022627">
    <property type="term" value="C:cytosolic small ribosomal subunit"/>
    <property type="evidence" value="ECO:0007669"/>
    <property type="project" value="TreeGrafter"/>
</dbReference>
<dbReference type="InterPro" id="IPR057258">
    <property type="entry name" value="Ribosomal_uS3"/>
</dbReference>
<dbReference type="GO" id="GO:0003729">
    <property type="term" value="F:mRNA binding"/>
    <property type="evidence" value="ECO:0007669"/>
    <property type="project" value="UniProtKB-UniRule"/>
</dbReference>
<dbReference type="FunFam" id="3.30.300.20:FF:000001">
    <property type="entry name" value="30S ribosomal protein S3"/>
    <property type="match status" value="1"/>
</dbReference>
<dbReference type="PROSITE" id="PS00548">
    <property type="entry name" value="RIBOSOMAL_S3"/>
    <property type="match status" value="1"/>
</dbReference>
<dbReference type="Gene3D" id="3.30.300.20">
    <property type="match status" value="1"/>
</dbReference>
<keyword evidence="4 8" id="KW-0689">Ribosomal protein</keyword>
<dbReference type="InterPro" id="IPR018280">
    <property type="entry name" value="Ribosomal_uS3_CS"/>
</dbReference>
<name>A0A956LYJ0_UNCEI</name>
<dbReference type="CDD" id="cd02412">
    <property type="entry name" value="KH-II_30S_S3"/>
    <property type="match status" value="1"/>
</dbReference>
<dbReference type="InterPro" id="IPR004087">
    <property type="entry name" value="KH_dom"/>
</dbReference>
<protein>
    <recommendedName>
        <fullName evidence="7 8">Small ribosomal subunit protein uS3</fullName>
    </recommendedName>
</protein>
<keyword evidence="5 8" id="KW-0687">Ribonucleoprotein</keyword>
<evidence type="ECO:0000256" key="5">
    <source>
        <dbReference type="ARBA" id="ARBA00023274"/>
    </source>
</evidence>
<dbReference type="AlphaFoldDB" id="A0A956LYJ0"/>
<evidence type="ECO:0000313" key="13">
    <source>
        <dbReference type="Proteomes" id="UP000697710"/>
    </source>
</evidence>
<dbReference type="GO" id="GO:0006412">
    <property type="term" value="P:translation"/>
    <property type="evidence" value="ECO:0007669"/>
    <property type="project" value="UniProtKB-UniRule"/>
</dbReference>
<feature type="region of interest" description="Disordered" evidence="10">
    <location>
        <begin position="213"/>
        <end position="233"/>
    </location>
</feature>
<evidence type="ECO:0000256" key="6">
    <source>
        <dbReference type="ARBA" id="ARBA00024998"/>
    </source>
</evidence>
<evidence type="ECO:0000256" key="7">
    <source>
        <dbReference type="ARBA" id="ARBA00035257"/>
    </source>
</evidence>
<dbReference type="HAMAP" id="MF_01309_B">
    <property type="entry name" value="Ribosomal_uS3_B"/>
    <property type="match status" value="1"/>
</dbReference>
<organism evidence="12 13">
    <name type="scientific">Eiseniibacteriota bacterium</name>
    <dbReference type="NCBI Taxonomy" id="2212470"/>
    <lineage>
        <taxon>Bacteria</taxon>
        <taxon>Candidatus Eiseniibacteriota</taxon>
    </lineage>
</organism>
<gene>
    <name evidence="8 12" type="primary">rpsC</name>
    <name evidence="12" type="ORF">KC729_09395</name>
</gene>
<dbReference type="Pfam" id="PF00189">
    <property type="entry name" value="Ribosomal_S3_C"/>
    <property type="match status" value="1"/>
</dbReference>
<dbReference type="PANTHER" id="PTHR11760:SF19">
    <property type="entry name" value="SMALL RIBOSOMAL SUBUNIT PROTEIN US3C"/>
    <property type="match status" value="1"/>
</dbReference>
<reference evidence="12" key="2">
    <citation type="journal article" date="2021" name="Microbiome">
        <title>Successional dynamics and alternative stable states in a saline activated sludge microbial community over 9 years.</title>
        <authorList>
            <person name="Wang Y."/>
            <person name="Ye J."/>
            <person name="Ju F."/>
            <person name="Liu L."/>
            <person name="Boyd J.A."/>
            <person name="Deng Y."/>
            <person name="Parks D.H."/>
            <person name="Jiang X."/>
            <person name="Yin X."/>
            <person name="Woodcroft B.J."/>
            <person name="Tyson G.W."/>
            <person name="Hugenholtz P."/>
            <person name="Polz M.F."/>
            <person name="Zhang T."/>
        </authorList>
    </citation>
    <scope>NUCLEOTIDE SEQUENCE</scope>
    <source>
        <strain evidence="12">HKST-UBA01</strain>
    </source>
</reference>
<keyword evidence="2 8" id="KW-0699">rRNA-binding</keyword>
<dbReference type="InterPro" id="IPR036419">
    <property type="entry name" value="Ribosomal_S3_C_sf"/>
</dbReference>
<comment type="caution">
    <text evidence="12">The sequence shown here is derived from an EMBL/GenBank/DDBJ whole genome shotgun (WGS) entry which is preliminary data.</text>
</comment>
<sequence>MGQKTHPIGFRLGVIKTWDSRWFANRDYPDLLKEDLFIRKYLNRRLPNSGISKIVIERRGGTKIEITVHTAKPGMVIGRSGAQVNQLRDELQHITGREVFIDIKSIDNPDLDARLVAENIARQLEGRVSFRRAMKKAVSSTMRSGAQGIRVRAGGRLGGAEMARVEAYREGRVPLHTLRADIDFATATAVTTYGSIGVKVWIFLGEVLGADEPVTTGTPGTARDSNRPMRRGA</sequence>
<dbReference type="InterPro" id="IPR015946">
    <property type="entry name" value="KH_dom-like_a/b"/>
</dbReference>
<comment type="function">
    <text evidence="6 8">Binds the lower part of the 30S subunit head. Binds mRNA in the 70S ribosome, positioning it for translation.</text>
</comment>
<accession>A0A956LYJ0</accession>
<dbReference type="InterPro" id="IPR004044">
    <property type="entry name" value="KH_dom_type_2"/>
</dbReference>
<dbReference type="InterPro" id="IPR009019">
    <property type="entry name" value="KH_sf_prok-type"/>
</dbReference>
<comment type="similarity">
    <text evidence="1 8 9">Belongs to the universal ribosomal protein uS3 family.</text>
</comment>
<evidence type="ECO:0000256" key="3">
    <source>
        <dbReference type="ARBA" id="ARBA00022884"/>
    </source>
</evidence>
<dbReference type="SUPFAM" id="SSF54821">
    <property type="entry name" value="Ribosomal protein S3 C-terminal domain"/>
    <property type="match status" value="1"/>
</dbReference>
<evidence type="ECO:0000313" key="12">
    <source>
        <dbReference type="EMBL" id="MCA9727884.1"/>
    </source>
</evidence>
<comment type="subunit">
    <text evidence="8">Part of the 30S ribosomal subunit. Forms a tight complex with proteins S10 and S14.</text>
</comment>
<evidence type="ECO:0000256" key="4">
    <source>
        <dbReference type="ARBA" id="ARBA00022980"/>
    </source>
</evidence>
<dbReference type="Proteomes" id="UP000697710">
    <property type="component" value="Unassembled WGS sequence"/>
</dbReference>
<dbReference type="SUPFAM" id="SSF54814">
    <property type="entry name" value="Prokaryotic type KH domain (KH-domain type II)"/>
    <property type="match status" value="1"/>
</dbReference>
<reference evidence="12" key="1">
    <citation type="submission" date="2020-04" db="EMBL/GenBank/DDBJ databases">
        <authorList>
            <person name="Zhang T."/>
        </authorList>
    </citation>
    <scope>NUCLEOTIDE SEQUENCE</scope>
    <source>
        <strain evidence="12">HKST-UBA01</strain>
    </source>
</reference>
<dbReference type="PANTHER" id="PTHR11760">
    <property type="entry name" value="30S/40S RIBOSOMAL PROTEIN S3"/>
    <property type="match status" value="1"/>
</dbReference>
<dbReference type="GO" id="GO:0003735">
    <property type="term" value="F:structural constituent of ribosome"/>
    <property type="evidence" value="ECO:0007669"/>
    <property type="project" value="InterPro"/>
</dbReference>
<evidence type="ECO:0000259" key="11">
    <source>
        <dbReference type="PROSITE" id="PS50823"/>
    </source>
</evidence>
<keyword evidence="3 8" id="KW-0694">RNA-binding</keyword>
<dbReference type="NCBIfam" id="TIGR01009">
    <property type="entry name" value="rpsC_bact"/>
    <property type="match status" value="1"/>
</dbReference>
<dbReference type="Pfam" id="PF07650">
    <property type="entry name" value="KH_2"/>
    <property type="match status" value="1"/>
</dbReference>
<dbReference type="Gene3D" id="3.30.1140.32">
    <property type="entry name" value="Ribosomal protein S3, C-terminal domain"/>
    <property type="match status" value="1"/>
</dbReference>
<dbReference type="SMART" id="SM00322">
    <property type="entry name" value="KH"/>
    <property type="match status" value="1"/>
</dbReference>
<evidence type="ECO:0000256" key="2">
    <source>
        <dbReference type="ARBA" id="ARBA00022730"/>
    </source>
</evidence>
<evidence type="ECO:0000256" key="9">
    <source>
        <dbReference type="RuleBase" id="RU003624"/>
    </source>
</evidence>
<evidence type="ECO:0000256" key="8">
    <source>
        <dbReference type="HAMAP-Rule" id="MF_01309"/>
    </source>
</evidence>
<proteinExistence type="inferred from homology"/>
<dbReference type="EMBL" id="JAGQHR010000255">
    <property type="protein sequence ID" value="MCA9727884.1"/>
    <property type="molecule type" value="Genomic_DNA"/>
</dbReference>
<feature type="domain" description="KH type-2" evidence="11">
    <location>
        <begin position="38"/>
        <end position="107"/>
    </location>
</feature>
<dbReference type="InterPro" id="IPR005704">
    <property type="entry name" value="Ribosomal_uS3_bac-typ"/>
</dbReference>